<proteinExistence type="predicted"/>
<keyword evidence="2" id="KW-1185">Reference proteome</keyword>
<sequence length="276" mass="31134">MEEDITKWRPDVEEISNISKQLQQLNITRKGDKLTSAEKQSRQVLDELDYLSEWFSDARDRLMQASAPSVDPDYVKKQLKNQKHMNEDIAVMKARLRDASADAQKIARALGDEASGQNSLLASKIENGRALSMDVAQLSEERLGELEQALALCLEIDQSFEDLHSWLETIENEIEHCPSTFSRQLELLHSIISHKPLMDRFHKNVSALSELCSAEDEMQLQKVAEGLDERFAAARDAVQQRADALETAIEQSSQFTDRLDVILSNLDGAAIQVNLL</sequence>
<organism evidence="3">
    <name type="scientific">Gongylonema pulchrum</name>
    <dbReference type="NCBI Taxonomy" id="637853"/>
    <lineage>
        <taxon>Eukaryota</taxon>
        <taxon>Metazoa</taxon>
        <taxon>Ecdysozoa</taxon>
        <taxon>Nematoda</taxon>
        <taxon>Chromadorea</taxon>
        <taxon>Rhabditida</taxon>
        <taxon>Spirurina</taxon>
        <taxon>Spiruromorpha</taxon>
        <taxon>Spiruroidea</taxon>
        <taxon>Gongylonematidae</taxon>
        <taxon>Gongylonema</taxon>
    </lineage>
</organism>
<reference evidence="3" key="1">
    <citation type="submission" date="2016-06" db="UniProtKB">
        <authorList>
            <consortium name="WormBaseParasite"/>
        </authorList>
    </citation>
    <scope>IDENTIFICATION</scope>
</reference>
<evidence type="ECO:0000313" key="2">
    <source>
        <dbReference type="Proteomes" id="UP000271098"/>
    </source>
</evidence>
<evidence type="ECO:0000313" key="3">
    <source>
        <dbReference type="WBParaSite" id="GPUH_0000166701-mRNA-1"/>
    </source>
</evidence>
<dbReference type="AlphaFoldDB" id="A0A183CYX2"/>
<accession>A0A183CYX2</accession>
<evidence type="ECO:0000313" key="1">
    <source>
        <dbReference type="EMBL" id="VDK30655.1"/>
    </source>
</evidence>
<dbReference type="Gene3D" id="1.20.58.60">
    <property type="match status" value="2"/>
</dbReference>
<dbReference type="OrthoDB" id="2250192at2759"/>
<name>A0A183CYX2_9BILA</name>
<dbReference type="WBParaSite" id="GPUH_0000166701-mRNA-1">
    <property type="protein sequence ID" value="GPUH_0000166701-mRNA-1"/>
    <property type="gene ID" value="GPUH_0000166701"/>
</dbReference>
<reference evidence="1 2" key="2">
    <citation type="submission" date="2018-11" db="EMBL/GenBank/DDBJ databases">
        <authorList>
            <consortium name="Pathogen Informatics"/>
        </authorList>
    </citation>
    <scope>NUCLEOTIDE SEQUENCE [LARGE SCALE GENOMIC DNA]</scope>
</reference>
<dbReference type="EMBL" id="UYRT01002127">
    <property type="protein sequence ID" value="VDK30655.1"/>
    <property type="molecule type" value="Genomic_DNA"/>
</dbReference>
<dbReference type="InterPro" id="IPR018159">
    <property type="entry name" value="Spectrin/alpha-actinin"/>
</dbReference>
<dbReference type="SMART" id="SM00150">
    <property type="entry name" value="SPEC"/>
    <property type="match status" value="2"/>
</dbReference>
<protein>
    <submittedName>
        <fullName evidence="3">Spectrin repeat-containing domain protein</fullName>
    </submittedName>
</protein>
<dbReference type="SUPFAM" id="SSF46966">
    <property type="entry name" value="Spectrin repeat"/>
    <property type="match status" value="2"/>
</dbReference>
<gene>
    <name evidence="1" type="ORF">GPUH_LOCUS1663</name>
</gene>
<dbReference type="Proteomes" id="UP000271098">
    <property type="component" value="Unassembled WGS sequence"/>
</dbReference>